<dbReference type="SUPFAM" id="SSF50370">
    <property type="entry name" value="Ricin B-like lectins"/>
    <property type="match status" value="1"/>
</dbReference>
<sequence>MIRVETIFVWVCLLVSVPIWGHNPISLRASAALRGIQVGTAVVVDYIREKADFNDYASKIQRDATIIVTENDFKLKRIWLGDGKYDWNNTDFLVGSTANSTGWAQQNLMAVRGHTLNQESSITSEKARLLLTDYIHTLVSRYRGKILVWDVVNEALNSTDTSNPLNLRDSFWLRKLGPDYLKIAFLTARAADPNAKLYYNDFGIESTGLKTTRTIDLIKWVRSQGATVHGVGMQWHIDSSRSVTPGDGHYQNRSDLYKQAALYRAVLNYAIHFYPECKAFLTWGFTDRYSWLPDYHKYKKGAGLPLDWMYRPKPAYLEIQELMTRVVIDGVYRLSPQLQPDKCLGAGMSNNVQLYGGSCGDSNKRWNITWLGDGSYRFSLLSNPNLVLASHNVSTSRGYLQTNYISQRWAFSAKGNSTFRIVLYTAWWKVMTLDDTSDVSVVSYASGKFQH</sequence>
<keyword evidence="5 10" id="KW-0732">Signal</keyword>
<dbReference type="EMBL" id="CAJNOR010000520">
    <property type="protein sequence ID" value="CAF0937594.1"/>
    <property type="molecule type" value="Genomic_DNA"/>
</dbReference>
<dbReference type="CDD" id="cd00161">
    <property type="entry name" value="beta-trefoil_Ricin-like"/>
    <property type="match status" value="1"/>
</dbReference>
<evidence type="ECO:0000256" key="2">
    <source>
        <dbReference type="ARBA" id="ARBA00007495"/>
    </source>
</evidence>
<keyword evidence="14" id="KW-1185">Reference proteome</keyword>
<keyword evidence="9" id="KW-0624">Polysaccharide degradation</keyword>
<comment type="caution">
    <text evidence="12">The sequence shown here is derived from an EMBL/GenBank/DDBJ whole genome shotgun (WGS) entry which is preliminary data.</text>
</comment>
<evidence type="ECO:0000313" key="14">
    <source>
        <dbReference type="Proteomes" id="UP000663828"/>
    </source>
</evidence>
<proteinExistence type="inferred from homology"/>
<keyword evidence="4" id="KW-0858">Xylan degradation</keyword>
<dbReference type="InterPro" id="IPR017853">
    <property type="entry name" value="GH"/>
</dbReference>
<dbReference type="Gene3D" id="3.20.20.80">
    <property type="entry name" value="Glycosidases"/>
    <property type="match status" value="2"/>
</dbReference>
<dbReference type="InterPro" id="IPR001000">
    <property type="entry name" value="GH10_dom"/>
</dbReference>
<evidence type="ECO:0000256" key="9">
    <source>
        <dbReference type="ARBA" id="ARBA00023326"/>
    </source>
</evidence>
<keyword evidence="7" id="KW-0119">Carbohydrate metabolism</keyword>
<evidence type="ECO:0000256" key="6">
    <source>
        <dbReference type="ARBA" id="ARBA00022801"/>
    </source>
</evidence>
<dbReference type="PANTHER" id="PTHR31490:SF88">
    <property type="entry name" value="BETA-XYLANASE"/>
    <property type="match status" value="1"/>
</dbReference>
<evidence type="ECO:0000256" key="7">
    <source>
        <dbReference type="ARBA" id="ARBA00023277"/>
    </source>
</evidence>
<gene>
    <name evidence="13" type="ORF">EDS130_LOCUS15848</name>
    <name evidence="12" type="ORF">XAT740_LOCUS9933</name>
</gene>
<organism evidence="12 14">
    <name type="scientific">Adineta ricciae</name>
    <name type="common">Rotifer</name>
    <dbReference type="NCBI Taxonomy" id="249248"/>
    <lineage>
        <taxon>Eukaryota</taxon>
        <taxon>Metazoa</taxon>
        <taxon>Spiralia</taxon>
        <taxon>Gnathifera</taxon>
        <taxon>Rotifera</taxon>
        <taxon>Eurotatoria</taxon>
        <taxon>Bdelloidea</taxon>
        <taxon>Adinetida</taxon>
        <taxon>Adinetidae</taxon>
        <taxon>Adineta</taxon>
    </lineage>
</organism>
<keyword evidence="8" id="KW-0326">Glycosidase</keyword>
<evidence type="ECO:0000256" key="1">
    <source>
        <dbReference type="ARBA" id="ARBA00000681"/>
    </source>
</evidence>
<dbReference type="Proteomes" id="UP000663828">
    <property type="component" value="Unassembled WGS sequence"/>
</dbReference>
<dbReference type="SMART" id="SM00633">
    <property type="entry name" value="Glyco_10"/>
    <property type="match status" value="1"/>
</dbReference>
<evidence type="ECO:0000256" key="5">
    <source>
        <dbReference type="ARBA" id="ARBA00022729"/>
    </source>
</evidence>
<dbReference type="PROSITE" id="PS51760">
    <property type="entry name" value="GH10_2"/>
    <property type="match status" value="1"/>
</dbReference>
<dbReference type="Gene3D" id="2.80.10.50">
    <property type="match status" value="1"/>
</dbReference>
<reference evidence="12" key="1">
    <citation type="submission" date="2021-02" db="EMBL/GenBank/DDBJ databases">
        <authorList>
            <person name="Nowell W R."/>
        </authorList>
    </citation>
    <scope>NUCLEOTIDE SEQUENCE</scope>
</reference>
<comment type="similarity">
    <text evidence="2">Belongs to the glycosyl hydrolase 10 (cellulase F) family.</text>
</comment>
<dbReference type="GO" id="GO:0045493">
    <property type="term" value="P:xylan catabolic process"/>
    <property type="evidence" value="ECO:0007669"/>
    <property type="project" value="UniProtKB-KW"/>
</dbReference>
<dbReference type="PRINTS" id="PR00134">
    <property type="entry name" value="GLHYDRLASE10"/>
</dbReference>
<dbReference type="PANTHER" id="PTHR31490">
    <property type="entry name" value="GLYCOSYL HYDROLASE"/>
    <property type="match status" value="1"/>
</dbReference>
<dbReference type="Pfam" id="PF00331">
    <property type="entry name" value="Glyco_hydro_10"/>
    <property type="match status" value="2"/>
</dbReference>
<keyword evidence="6" id="KW-0378">Hydrolase</keyword>
<evidence type="ECO:0000256" key="3">
    <source>
        <dbReference type="ARBA" id="ARBA00012590"/>
    </source>
</evidence>
<dbReference type="InterPro" id="IPR035992">
    <property type="entry name" value="Ricin_B-like_lectins"/>
</dbReference>
<dbReference type="EC" id="3.2.1.8" evidence="3"/>
<dbReference type="SUPFAM" id="SSF51445">
    <property type="entry name" value="(Trans)glycosidases"/>
    <property type="match status" value="1"/>
</dbReference>
<dbReference type="InterPro" id="IPR044846">
    <property type="entry name" value="GH10"/>
</dbReference>
<comment type="catalytic activity">
    <reaction evidence="1">
        <text>Endohydrolysis of (1-&gt;4)-beta-D-xylosidic linkages in xylans.</text>
        <dbReference type="EC" id="3.2.1.8"/>
    </reaction>
</comment>
<feature type="domain" description="GH10" evidence="11">
    <location>
        <begin position="50"/>
        <end position="322"/>
    </location>
</feature>
<evidence type="ECO:0000313" key="12">
    <source>
        <dbReference type="EMBL" id="CAF0937594.1"/>
    </source>
</evidence>
<evidence type="ECO:0000313" key="13">
    <source>
        <dbReference type="EMBL" id="CAF1020154.1"/>
    </source>
</evidence>
<dbReference type="OrthoDB" id="3055998at2759"/>
<dbReference type="AlphaFoldDB" id="A0A814CAG0"/>
<name>A0A814CAG0_ADIRI</name>
<feature type="signal peptide" evidence="10">
    <location>
        <begin position="1"/>
        <end position="21"/>
    </location>
</feature>
<accession>A0A814CAG0</accession>
<protein>
    <recommendedName>
        <fullName evidence="3">endo-1,4-beta-xylanase</fullName>
        <ecNumber evidence="3">3.2.1.8</ecNumber>
    </recommendedName>
</protein>
<dbReference type="Proteomes" id="UP000663852">
    <property type="component" value="Unassembled WGS sequence"/>
</dbReference>
<dbReference type="GO" id="GO:0031176">
    <property type="term" value="F:endo-1,4-beta-xylanase activity"/>
    <property type="evidence" value="ECO:0007669"/>
    <property type="project" value="UniProtKB-EC"/>
</dbReference>
<evidence type="ECO:0000256" key="8">
    <source>
        <dbReference type="ARBA" id="ARBA00023295"/>
    </source>
</evidence>
<feature type="chain" id="PRO_5035599790" description="endo-1,4-beta-xylanase" evidence="10">
    <location>
        <begin position="22"/>
        <end position="451"/>
    </location>
</feature>
<evidence type="ECO:0000256" key="10">
    <source>
        <dbReference type="SAM" id="SignalP"/>
    </source>
</evidence>
<dbReference type="PROSITE" id="PS50231">
    <property type="entry name" value="RICIN_B_LECTIN"/>
    <property type="match status" value="1"/>
</dbReference>
<dbReference type="EMBL" id="CAJNOJ010000068">
    <property type="protein sequence ID" value="CAF1020154.1"/>
    <property type="molecule type" value="Genomic_DNA"/>
</dbReference>
<evidence type="ECO:0000259" key="11">
    <source>
        <dbReference type="PROSITE" id="PS51760"/>
    </source>
</evidence>
<evidence type="ECO:0000256" key="4">
    <source>
        <dbReference type="ARBA" id="ARBA00022651"/>
    </source>
</evidence>